<dbReference type="AlphaFoldDB" id="A0A1F5QB76"/>
<dbReference type="CDD" id="cd07344">
    <property type="entry name" value="M48_yhfN_like"/>
    <property type="match status" value="1"/>
</dbReference>
<comment type="caution">
    <text evidence="2">The sequence shown here is derived from an EMBL/GenBank/DDBJ whole genome shotgun (WGS) entry which is preliminary data.</text>
</comment>
<dbReference type="Gene3D" id="3.30.2010.10">
    <property type="entry name" value="Metalloproteases ('zincins'), catalytic domain"/>
    <property type="match status" value="1"/>
</dbReference>
<feature type="domain" description="YgjP-like metallopeptidase" evidence="1">
    <location>
        <begin position="18"/>
        <end position="64"/>
    </location>
</feature>
<evidence type="ECO:0000313" key="2">
    <source>
        <dbReference type="EMBL" id="OGE99435.1"/>
    </source>
</evidence>
<name>A0A1F5QB76_9BACT</name>
<dbReference type="PANTHER" id="PTHR30399">
    <property type="entry name" value="UNCHARACTERIZED PROTEIN YGJP"/>
    <property type="match status" value="1"/>
</dbReference>
<dbReference type="InterPro" id="IPR053136">
    <property type="entry name" value="UTP_pyrophosphatase-like"/>
</dbReference>
<accession>A0A1F5QB76</accession>
<evidence type="ECO:0000313" key="3">
    <source>
        <dbReference type="Proteomes" id="UP000177235"/>
    </source>
</evidence>
<sequence length="181" mass="21798">MNQKGFMQYHLKRSRRARRLRVAVYFDSRVVVTAPQTLGQNAIEQFLAAKQEWITRTQRRFARRPRIVLPVVGDYSDNKDEALRFAQSKVLQWNRIYGYSYKRISIRNQKTRWGSCSRKGNLNFNYKIRFLPERMTDYLVVHELCHLQEFNHSPRFWQMVATALPDHKYLRKQFRALVDAK</sequence>
<dbReference type="EMBL" id="MFFF01000019">
    <property type="protein sequence ID" value="OGE99435.1"/>
    <property type="molecule type" value="Genomic_DNA"/>
</dbReference>
<dbReference type="PANTHER" id="PTHR30399:SF1">
    <property type="entry name" value="UTP PYROPHOSPHATASE"/>
    <property type="match status" value="1"/>
</dbReference>
<evidence type="ECO:0000259" key="1">
    <source>
        <dbReference type="Pfam" id="PF01863"/>
    </source>
</evidence>
<proteinExistence type="predicted"/>
<dbReference type="InterPro" id="IPR002725">
    <property type="entry name" value="YgjP-like_metallopeptidase"/>
</dbReference>
<dbReference type="Pfam" id="PF01863">
    <property type="entry name" value="YgjP-like"/>
    <property type="match status" value="2"/>
</dbReference>
<dbReference type="Proteomes" id="UP000177235">
    <property type="component" value="Unassembled WGS sequence"/>
</dbReference>
<gene>
    <name evidence="2" type="ORF">A3J05_03785</name>
</gene>
<protein>
    <recommendedName>
        <fullName evidence="1">YgjP-like metallopeptidase domain-containing protein</fullName>
    </recommendedName>
</protein>
<feature type="domain" description="YgjP-like metallopeptidase" evidence="1">
    <location>
        <begin position="80"/>
        <end position="175"/>
    </location>
</feature>
<reference evidence="2 3" key="1">
    <citation type="journal article" date="2016" name="Nat. Commun.">
        <title>Thousands of microbial genomes shed light on interconnected biogeochemical processes in an aquifer system.</title>
        <authorList>
            <person name="Anantharaman K."/>
            <person name="Brown C.T."/>
            <person name="Hug L.A."/>
            <person name="Sharon I."/>
            <person name="Castelle C.J."/>
            <person name="Probst A.J."/>
            <person name="Thomas B.C."/>
            <person name="Singh A."/>
            <person name="Wilkins M.J."/>
            <person name="Karaoz U."/>
            <person name="Brodie E.L."/>
            <person name="Williams K.H."/>
            <person name="Hubbard S.S."/>
            <person name="Banfield J.F."/>
        </authorList>
    </citation>
    <scope>NUCLEOTIDE SEQUENCE [LARGE SCALE GENOMIC DNA]</scope>
</reference>
<organism evidence="2 3">
    <name type="scientific">Candidatus Doudnabacteria bacterium RIFCSPLOWO2_02_FULL_48_13</name>
    <dbReference type="NCBI Taxonomy" id="1817845"/>
    <lineage>
        <taxon>Bacteria</taxon>
        <taxon>Candidatus Doudnaibacteriota</taxon>
    </lineage>
</organism>